<reference evidence="1 2" key="1">
    <citation type="journal article" date="2019" name="Sci. Rep.">
        <title>A high-quality genome of Eragrostis curvula grass provides insights into Poaceae evolution and supports new strategies to enhance forage quality.</title>
        <authorList>
            <person name="Carballo J."/>
            <person name="Santos B.A.C.M."/>
            <person name="Zappacosta D."/>
            <person name="Garbus I."/>
            <person name="Selva J.P."/>
            <person name="Gallo C.A."/>
            <person name="Diaz A."/>
            <person name="Albertini E."/>
            <person name="Caccamo M."/>
            <person name="Echenique V."/>
        </authorList>
    </citation>
    <scope>NUCLEOTIDE SEQUENCE [LARGE SCALE GENOMIC DNA]</scope>
    <source>
        <strain evidence="2">cv. Victoria</strain>
        <tissue evidence="1">Leaf</tissue>
    </source>
</reference>
<proteinExistence type="predicted"/>
<sequence>MVQNCQLSVKQDNPRQYIAEIPMVRFQICMFGFKGLKTLFVNCNRGILDLGIGNDDLVVVHDARVWTLSFVPCGDKFLKENDFKHVKLLSADGALESYPPVRFLSFILVLMVSLPSCDLNR</sequence>
<gene>
    <name evidence="1" type="ORF">EJB05_28966</name>
</gene>
<dbReference type="AlphaFoldDB" id="A0A5J9URC5"/>
<accession>A0A5J9URC5</accession>
<dbReference type="GO" id="GO:0000105">
    <property type="term" value="P:L-histidine biosynthetic process"/>
    <property type="evidence" value="ECO:0007669"/>
    <property type="project" value="UniProtKB-UniPathway"/>
</dbReference>
<dbReference type="EMBL" id="RWGY01000013">
    <property type="protein sequence ID" value="TVU26419.1"/>
    <property type="molecule type" value="Genomic_DNA"/>
</dbReference>
<dbReference type="Gramene" id="TVU26419">
    <property type="protein sequence ID" value="TVU26419"/>
    <property type="gene ID" value="EJB05_28966"/>
</dbReference>
<name>A0A5J9URC5_9POAL</name>
<dbReference type="Proteomes" id="UP000324897">
    <property type="component" value="Chromosome 2"/>
</dbReference>
<keyword evidence="2" id="KW-1185">Reference proteome</keyword>
<dbReference type="OrthoDB" id="2574at2759"/>
<comment type="caution">
    <text evidence="1">The sequence shown here is derived from an EMBL/GenBank/DDBJ whole genome shotgun (WGS) entry which is preliminary data.</text>
</comment>
<feature type="non-terminal residue" evidence="1">
    <location>
        <position position="1"/>
    </location>
</feature>
<evidence type="ECO:0000313" key="2">
    <source>
        <dbReference type="Proteomes" id="UP000324897"/>
    </source>
</evidence>
<evidence type="ECO:0000313" key="1">
    <source>
        <dbReference type="EMBL" id="TVU26419.1"/>
    </source>
</evidence>
<organism evidence="1 2">
    <name type="scientific">Eragrostis curvula</name>
    <name type="common">weeping love grass</name>
    <dbReference type="NCBI Taxonomy" id="38414"/>
    <lineage>
        <taxon>Eukaryota</taxon>
        <taxon>Viridiplantae</taxon>
        <taxon>Streptophyta</taxon>
        <taxon>Embryophyta</taxon>
        <taxon>Tracheophyta</taxon>
        <taxon>Spermatophyta</taxon>
        <taxon>Magnoliopsida</taxon>
        <taxon>Liliopsida</taxon>
        <taxon>Poales</taxon>
        <taxon>Poaceae</taxon>
        <taxon>PACMAD clade</taxon>
        <taxon>Chloridoideae</taxon>
        <taxon>Eragrostideae</taxon>
        <taxon>Eragrostidinae</taxon>
        <taxon>Eragrostis</taxon>
    </lineage>
</organism>
<dbReference type="UniPathway" id="UPA00031">
    <property type="reaction ID" value="UER00006"/>
</dbReference>
<protein>
    <submittedName>
        <fullName evidence="1">Uncharacterized protein</fullName>
    </submittedName>
</protein>